<dbReference type="AlphaFoldDB" id="A0A4Y2AN74"/>
<accession>A0A4Y2AN74</accession>
<dbReference type="PANTHER" id="PTHR46114:SF1">
    <property type="entry name" value="ZAD DOMAIN-CONTAINING PROTEIN"/>
    <property type="match status" value="1"/>
</dbReference>
<comment type="caution">
    <text evidence="1">The sequence shown here is derived from an EMBL/GenBank/DDBJ whole genome shotgun (WGS) entry which is preliminary data.</text>
</comment>
<sequence length="155" mass="17942">MSLKVHFLDSHLDCFPENLGAVSEEQGERFHQDIKEMERRYQGKWNVSMIADYCWMLQRDNPYKVRKRKSGKATFEKLEVTPVEFILPSCHLGGDIDSINQIDVQKSDIRFACPIRALQSYNGALLEYRMPICCSGIQSQRVDGRRPQHSSYGLL</sequence>
<reference evidence="1 2" key="1">
    <citation type="journal article" date="2019" name="Sci. Rep.">
        <title>Orb-weaving spider Araneus ventricosus genome elucidates the spidroin gene catalogue.</title>
        <authorList>
            <person name="Kono N."/>
            <person name="Nakamura H."/>
            <person name="Ohtoshi R."/>
            <person name="Moran D.A.P."/>
            <person name="Shinohara A."/>
            <person name="Yoshida Y."/>
            <person name="Fujiwara M."/>
            <person name="Mori M."/>
            <person name="Tomita M."/>
            <person name="Arakawa K."/>
        </authorList>
    </citation>
    <scope>NUCLEOTIDE SEQUENCE [LARGE SCALE GENOMIC DNA]</scope>
</reference>
<evidence type="ECO:0000313" key="1">
    <source>
        <dbReference type="EMBL" id="GBL81342.1"/>
    </source>
</evidence>
<dbReference type="Proteomes" id="UP000499080">
    <property type="component" value="Unassembled WGS sequence"/>
</dbReference>
<organism evidence="1 2">
    <name type="scientific">Araneus ventricosus</name>
    <name type="common">Orbweaver spider</name>
    <name type="synonym">Epeira ventricosa</name>
    <dbReference type="NCBI Taxonomy" id="182803"/>
    <lineage>
        <taxon>Eukaryota</taxon>
        <taxon>Metazoa</taxon>
        <taxon>Ecdysozoa</taxon>
        <taxon>Arthropoda</taxon>
        <taxon>Chelicerata</taxon>
        <taxon>Arachnida</taxon>
        <taxon>Araneae</taxon>
        <taxon>Araneomorphae</taxon>
        <taxon>Entelegynae</taxon>
        <taxon>Araneoidea</taxon>
        <taxon>Araneidae</taxon>
        <taxon>Araneus</taxon>
    </lineage>
</organism>
<dbReference type="PANTHER" id="PTHR46114">
    <property type="entry name" value="APPLE DOMAIN-CONTAINING PROTEIN"/>
    <property type="match status" value="1"/>
</dbReference>
<dbReference type="EMBL" id="BGPR01000025">
    <property type="protein sequence ID" value="GBL81342.1"/>
    <property type="molecule type" value="Genomic_DNA"/>
</dbReference>
<keyword evidence="2" id="KW-1185">Reference proteome</keyword>
<name>A0A4Y2AN74_ARAVE</name>
<proteinExistence type="predicted"/>
<protein>
    <submittedName>
        <fullName evidence="1">Uncharacterized protein</fullName>
    </submittedName>
</protein>
<evidence type="ECO:0000313" key="2">
    <source>
        <dbReference type="Proteomes" id="UP000499080"/>
    </source>
</evidence>
<gene>
    <name evidence="1" type="ORF">AVEN_143651_1</name>
</gene>